<reference evidence="24 25" key="1">
    <citation type="submission" date="2020-11" db="EMBL/GenBank/DDBJ databases">
        <title>Fusibacter basophilias sp. nov.</title>
        <authorList>
            <person name="Qiu D."/>
        </authorList>
    </citation>
    <scope>NUCLEOTIDE SEQUENCE [LARGE SCALE GENOMIC DNA]</scope>
    <source>
        <strain evidence="24 25">Q10-2</strain>
    </source>
</reference>
<dbReference type="InterPro" id="IPR036589">
    <property type="entry name" value="HCY_dom_sf"/>
</dbReference>
<dbReference type="SUPFAM" id="SSF47644">
    <property type="entry name" value="Methionine synthase domain"/>
    <property type="match status" value="1"/>
</dbReference>
<keyword evidence="9" id="KW-0028">Amino-acid biosynthesis</keyword>
<protein>
    <recommendedName>
        <fullName evidence="7">Methionine synthase</fullName>
        <ecNumber evidence="6">2.1.1.13</ecNumber>
    </recommendedName>
    <alternativeName>
        <fullName evidence="18">5-methyltetrahydrofolate--homocysteine methyltransferase</fullName>
    </alternativeName>
</protein>
<dbReference type="Gene3D" id="3.20.20.330">
    <property type="entry name" value="Homocysteine-binding-like domain"/>
    <property type="match status" value="1"/>
</dbReference>
<keyword evidence="16" id="KW-0170">Cobalt</keyword>
<evidence type="ECO:0000259" key="21">
    <source>
        <dbReference type="PROSITE" id="PS50972"/>
    </source>
</evidence>
<dbReference type="InterPro" id="IPR036594">
    <property type="entry name" value="Meth_synthase_dom"/>
</dbReference>
<evidence type="ECO:0000259" key="22">
    <source>
        <dbReference type="PROSITE" id="PS51332"/>
    </source>
</evidence>
<keyword evidence="14 19" id="KW-0862">Zinc</keyword>
<keyword evidence="8 19" id="KW-0489">Methyltransferase</keyword>
<evidence type="ECO:0000256" key="18">
    <source>
        <dbReference type="ARBA" id="ARBA00031040"/>
    </source>
</evidence>
<comment type="similarity">
    <text evidence="5">Belongs to the vitamin-B12 dependent methionine synthase family.</text>
</comment>
<dbReference type="PIRSF" id="PIRSF037472">
    <property type="entry name" value="DHPS_mtfrase"/>
    <property type="match status" value="1"/>
</dbReference>
<dbReference type="Pfam" id="PF02310">
    <property type="entry name" value="B12-binding"/>
    <property type="match status" value="1"/>
</dbReference>
<evidence type="ECO:0000256" key="3">
    <source>
        <dbReference type="ARBA" id="ARBA00001956"/>
    </source>
</evidence>
<keyword evidence="13 19" id="KW-0479">Metal-binding</keyword>
<feature type="domain" description="B12-binding" evidence="22">
    <location>
        <begin position="688"/>
        <end position="811"/>
    </location>
</feature>
<evidence type="ECO:0000256" key="13">
    <source>
        <dbReference type="ARBA" id="ARBA00022723"/>
    </source>
</evidence>
<dbReference type="Pfam" id="PF00809">
    <property type="entry name" value="Pterin_bind"/>
    <property type="match status" value="1"/>
</dbReference>
<proteinExistence type="inferred from homology"/>
<dbReference type="InterPro" id="IPR017215">
    <property type="entry name" value="MetH_bac"/>
</dbReference>
<organism evidence="24 25">
    <name type="scientific">Fusibacter ferrireducens</name>
    <dbReference type="NCBI Taxonomy" id="2785058"/>
    <lineage>
        <taxon>Bacteria</taxon>
        <taxon>Bacillati</taxon>
        <taxon>Bacillota</taxon>
        <taxon>Clostridia</taxon>
        <taxon>Eubacteriales</taxon>
        <taxon>Eubacteriales Family XII. Incertae Sedis</taxon>
        <taxon>Fusibacter</taxon>
    </lineage>
</organism>
<evidence type="ECO:0000256" key="6">
    <source>
        <dbReference type="ARBA" id="ARBA00012032"/>
    </source>
</evidence>
<dbReference type="InterPro" id="IPR050554">
    <property type="entry name" value="Met_Synthase/Corrinoid"/>
</dbReference>
<evidence type="ECO:0000256" key="16">
    <source>
        <dbReference type="ARBA" id="ARBA00023285"/>
    </source>
</evidence>
<dbReference type="SMART" id="SM01018">
    <property type="entry name" value="B12-binding_2"/>
    <property type="match status" value="1"/>
</dbReference>
<dbReference type="InterPro" id="IPR006158">
    <property type="entry name" value="Cobalamin-bd"/>
</dbReference>
<evidence type="ECO:0000256" key="5">
    <source>
        <dbReference type="ARBA" id="ARBA00010398"/>
    </source>
</evidence>
<evidence type="ECO:0000256" key="19">
    <source>
        <dbReference type="PROSITE-ProRule" id="PRU00333"/>
    </source>
</evidence>
<comment type="catalytic activity">
    <reaction evidence="1">
        <text>(6S)-5-methyl-5,6,7,8-tetrahydrofolate + L-homocysteine = (6S)-5,6,7,8-tetrahydrofolate + L-methionine</text>
        <dbReference type="Rhea" id="RHEA:11172"/>
        <dbReference type="ChEBI" id="CHEBI:18608"/>
        <dbReference type="ChEBI" id="CHEBI:57453"/>
        <dbReference type="ChEBI" id="CHEBI:57844"/>
        <dbReference type="ChEBI" id="CHEBI:58199"/>
        <dbReference type="EC" id="2.1.1.13"/>
    </reaction>
</comment>
<dbReference type="InterPro" id="IPR000489">
    <property type="entry name" value="Pterin-binding_dom"/>
</dbReference>
<dbReference type="PROSITE" id="PS50970">
    <property type="entry name" value="HCY"/>
    <property type="match status" value="1"/>
</dbReference>
<evidence type="ECO:0000256" key="4">
    <source>
        <dbReference type="ARBA" id="ARBA00005178"/>
    </source>
</evidence>
<evidence type="ECO:0000256" key="10">
    <source>
        <dbReference type="ARBA" id="ARBA00022628"/>
    </source>
</evidence>
<comment type="pathway">
    <text evidence="4">Amino-acid biosynthesis; L-methionine biosynthesis via de novo pathway; L-methionine from L-homocysteine (MetH route): step 1/1.</text>
</comment>
<dbReference type="EMBL" id="JADKNH010000006">
    <property type="protein sequence ID" value="MBF4693780.1"/>
    <property type="molecule type" value="Genomic_DNA"/>
</dbReference>
<keyword evidence="12" id="KW-0949">S-adenosyl-L-methionine</keyword>
<dbReference type="NCBIfam" id="NF005719">
    <property type="entry name" value="PRK07535.1"/>
    <property type="match status" value="1"/>
</dbReference>
<name>A0ABR9ZV62_9FIRM</name>
<accession>A0ABR9ZV62</accession>
<comment type="cofactor">
    <cofactor evidence="2 19">
        <name>Zn(2+)</name>
        <dbReference type="ChEBI" id="CHEBI:29105"/>
    </cofactor>
</comment>
<dbReference type="InterPro" id="IPR003759">
    <property type="entry name" value="Cbl-bd_cap"/>
</dbReference>
<feature type="domain" description="B12-binding N-terminal" evidence="23">
    <location>
        <begin position="593"/>
        <end position="686"/>
    </location>
</feature>
<evidence type="ECO:0000256" key="12">
    <source>
        <dbReference type="ARBA" id="ARBA00022691"/>
    </source>
</evidence>
<keyword evidence="25" id="KW-1185">Reference proteome</keyword>
<sequence length="811" mass="88737">MSLKHKIEKGYLIIDGAMGTYLQKSGLKLGELPEMLNFTRAELVEDIHMKYLEAGADIISTNTFGANRLKLKNSGKTVSEVVWQAVSLAHKAIDTFHEKHQGCSKSEQTANPKYVALDLGPIGQLLEPMGTLPFDEAYEIYKEQVIAGVEAGCDLFIIETQTDLLELKCAILACKEHSKLPIIATMSFEQTGRTFTGTDVASMVTLLEALEVDALGFNCSFGPAEMLPLIDRVLSLTHKPIVIQPNAGLPKQIDEITVYDTNANKYAEIMKTIVAKGVTIIGGCCGTDDSYIATLTDIVANAPERVKRERKSVTKVSSFAKTVTLGDNPVVIGERLNPTGKKRLKEALRNGEKDYILREAISQVEQGASILDLNIGLPELDEAKLMPEFIKEIQAILDVPIQIDSSSVACIEAAARSYNGKPLINSVSGKEDSLDAILPIVKRYGACVLGLTLDDEGIPSKAEDRFAIAEKIVHRAESMGIPRENVLIDCLALTASAQQEDVIETLKAIQLVKRKLGVKTVLGVSNVSFGLPKRELINKTFLTMALFSGLDAPILNPGNEEMMAAIDAYNVLVNNDVRSEIYIEKHSKVVPTNNPNPKPKSSTLDLKQVILNGLKDLAVQNTELLLETLKPMEIVDQIIIPTLNEVGQSFESGKIFLPQLIQSAETVQQAFERLKSELKNEEGPSLSRGKIVLATVHHDVHDIGKNIVKVILQNYGYDVIDLGKDVPPEVVLKACIEHDVKFVGLSALMTSTVESMAKTIRVLKAHDAEIKICVGGAVLNPEYAKMIHADFYAKDARETAWIANTFFDIKS</sequence>
<dbReference type="EC" id="2.1.1.13" evidence="6"/>
<evidence type="ECO:0000256" key="1">
    <source>
        <dbReference type="ARBA" id="ARBA00001700"/>
    </source>
</evidence>
<evidence type="ECO:0000256" key="17">
    <source>
        <dbReference type="ARBA" id="ARBA00025552"/>
    </source>
</evidence>
<comment type="cofactor">
    <cofactor evidence="3">
        <name>methylcob(III)alamin</name>
        <dbReference type="ChEBI" id="CHEBI:28115"/>
    </cofactor>
</comment>
<comment type="function">
    <text evidence="17">Catalyzes the transfer of a methyl group from methyl-cobalamin to homocysteine, yielding enzyme-bound cob(I)alamin and methionine. Subsequently, remethylates the cofactor using methyltetrahydrofolate.</text>
</comment>
<evidence type="ECO:0000256" key="2">
    <source>
        <dbReference type="ARBA" id="ARBA00001947"/>
    </source>
</evidence>
<keyword evidence="10" id="KW-0846">Cobalamin</keyword>
<dbReference type="Pfam" id="PF02574">
    <property type="entry name" value="S-methyl_trans"/>
    <property type="match status" value="1"/>
</dbReference>
<comment type="caution">
    <text evidence="24">The sequence shown here is derived from an EMBL/GenBank/DDBJ whole genome shotgun (WGS) entry which is preliminary data.</text>
</comment>
<evidence type="ECO:0000256" key="7">
    <source>
        <dbReference type="ARBA" id="ARBA00013998"/>
    </source>
</evidence>
<evidence type="ECO:0000313" key="24">
    <source>
        <dbReference type="EMBL" id="MBF4693780.1"/>
    </source>
</evidence>
<evidence type="ECO:0000256" key="14">
    <source>
        <dbReference type="ARBA" id="ARBA00022833"/>
    </source>
</evidence>
<dbReference type="Gene3D" id="1.10.1240.10">
    <property type="entry name" value="Methionine synthase domain"/>
    <property type="match status" value="1"/>
</dbReference>
<keyword evidence="11 19" id="KW-0808">Transferase</keyword>
<dbReference type="SUPFAM" id="SSF82282">
    <property type="entry name" value="Homocysteine S-methyltransferase"/>
    <property type="match status" value="1"/>
</dbReference>
<feature type="binding site" evidence="19">
    <location>
        <position position="285"/>
    </location>
    <ligand>
        <name>Zn(2+)</name>
        <dbReference type="ChEBI" id="CHEBI:29105"/>
    </ligand>
</feature>
<dbReference type="InterPro" id="IPR003726">
    <property type="entry name" value="HCY_dom"/>
</dbReference>
<evidence type="ECO:0000256" key="9">
    <source>
        <dbReference type="ARBA" id="ARBA00022605"/>
    </source>
</evidence>
<dbReference type="InterPro" id="IPR011005">
    <property type="entry name" value="Dihydropteroate_synth-like_sf"/>
</dbReference>
<dbReference type="Gene3D" id="3.20.20.20">
    <property type="entry name" value="Dihydropteroate synthase-like"/>
    <property type="match status" value="1"/>
</dbReference>
<evidence type="ECO:0000313" key="25">
    <source>
        <dbReference type="Proteomes" id="UP000614200"/>
    </source>
</evidence>
<feature type="domain" description="Pterin-binding" evidence="21">
    <location>
        <begin position="329"/>
        <end position="579"/>
    </location>
</feature>
<gene>
    <name evidence="24" type="ORF">ISU02_11635</name>
</gene>
<evidence type="ECO:0000256" key="11">
    <source>
        <dbReference type="ARBA" id="ARBA00022679"/>
    </source>
</evidence>
<dbReference type="InterPro" id="IPR036724">
    <property type="entry name" value="Cobalamin-bd_sf"/>
</dbReference>
<dbReference type="SUPFAM" id="SSF52242">
    <property type="entry name" value="Cobalamin (vitamin B12)-binding domain"/>
    <property type="match status" value="1"/>
</dbReference>
<keyword evidence="15" id="KW-0486">Methionine biosynthesis</keyword>
<evidence type="ECO:0000256" key="8">
    <source>
        <dbReference type="ARBA" id="ARBA00022603"/>
    </source>
</evidence>
<dbReference type="Gene3D" id="3.40.50.280">
    <property type="entry name" value="Cobalamin-binding domain"/>
    <property type="match status" value="1"/>
</dbReference>
<feature type="binding site" evidence="19">
    <location>
        <position position="284"/>
    </location>
    <ligand>
        <name>Zn(2+)</name>
        <dbReference type="ChEBI" id="CHEBI:29105"/>
    </ligand>
</feature>
<dbReference type="PROSITE" id="PS51337">
    <property type="entry name" value="B12_BINDING_NTER"/>
    <property type="match status" value="1"/>
</dbReference>
<dbReference type="Pfam" id="PF02607">
    <property type="entry name" value="B12-binding_2"/>
    <property type="match status" value="1"/>
</dbReference>
<evidence type="ECO:0000256" key="15">
    <source>
        <dbReference type="ARBA" id="ARBA00023167"/>
    </source>
</evidence>
<feature type="binding site" evidence="19">
    <location>
        <position position="219"/>
    </location>
    <ligand>
        <name>Zn(2+)</name>
        <dbReference type="ChEBI" id="CHEBI:29105"/>
    </ligand>
</feature>
<evidence type="ECO:0000259" key="23">
    <source>
        <dbReference type="PROSITE" id="PS51337"/>
    </source>
</evidence>
<dbReference type="Proteomes" id="UP000614200">
    <property type="component" value="Unassembled WGS sequence"/>
</dbReference>
<feature type="domain" description="Hcy-binding" evidence="20">
    <location>
        <begin position="1"/>
        <end position="299"/>
    </location>
</feature>
<dbReference type="PANTHER" id="PTHR45833">
    <property type="entry name" value="METHIONINE SYNTHASE"/>
    <property type="match status" value="1"/>
</dbReference>
<evidence type="ECO:0000259" key="20">
    <source>
        <dbReference type="PROSITE" id="PS50970"/>
    </source>
</evidence>
<dbReference type="PANTHER" id="PTHR45833:SF1">
    <property type="entry name" value="METHIONINE SYNTHASE"/>
    <property type="match status" value="1"/>
</dbReference>
<dbReference type="SUPFAM" id="SSF51717">
    <property type="entry name" value="Dihydropteroate synthetase-like"/>
    <property type="match status" value="1"/>
</dbReference>
<dbReference type="PROSITE" id="PS50972">
    <property type="entry name" value="PTERIN_BINDING"/>
    <property type="match status" value="1"/>
</dbReference>
<dbReference type="PROSITE" id="PS51332">
    <property type="entry name" value="B12_BINDING"/>
    <property type="match status" value="1"/>
</dbReference>
<dbReference type="RefSeq" id="WP_194702014.1">
    <property type="nucleotide sequence ID" value="NZ_JADKNH010000006.1"/>
</dbReference>